<dbReference type="AlphaFoldDB" id="A0A8H7T7Y0"/>
<feature type="compositionally biased region" description="Polar residues" evidence="1">
    <location>
        <begin position="447"/>
        <end position="474"/>
    </location>
</feature>
<reference evidence="2" key="1">
    <citation type="submission" date="2021-02" db="EMBL/GenBank/DDBJ databases">
        <title>Genome sequence Cadophora malorum strain M34.</title>
        <authorList>
            <person name="Stefanovic E."/>
            <person name="Vu D."/>
            <person name="Scully C."/>
            <person name="Dijksterhuis J."/>
            <person name="Roader J."/>
            <person name="Houbraken J."/>
        </authorList>
    </citation>
    <scope>NUCLEOTIDE SEQUENCE</scope>
    <source>
        <strain evidence="2">M34</strain>
    </source>
</reference>
<feature type="compositionally biased region" description="Polar residues" evidence="1">
    <location>
        <begin position="325"/>
        <end position="347"/>
    </location>
</feature>
<evidence type="ECO:0008006" key="4">
    <source>
        <dbReference type="Google" id="ProtNLM"/>
    </source>
</evidence>
<feature type="region of interest" description="Disordered" evidence="1">
    <location>
        <begin position="83"/>
        <end position="104"/>
    </location>
</feature>
<dbReference type="PANTHER" id="PTHR38166:SF1">
    <property type="entry name" value="C2H2-TYPE DOMAIN-CONTAINING PROTEIN"/>
    <property type="match status" value="1"/>
</dbReference>
<evidence type="ECO:0000313" key="3">
    <source>
        <dbReference type="Proteomes" id="UP000664132"/>
    </source>
</evidence>
<feature type="compositionally biased region" description="Low complexity" evidence="1">
    <location>
        <begin position="373"/>
        <end position="395"/>
    </location>
</feature>
<dbReference type="EMBL" id="JAFJYH010000280">
    <property type="protein sequence ID" value="KAG4414137.1"/>
    <property type="molecule type" value="Genomic_DNA"/>
</dbReference>
<feature type="compositionally biased region" description="Acidic residues" evidence="1">
    <location>
        <begin position="348"/>
        <end position="360"/>
    </location>
</feature>
<feature type="region of interest" description="Disordered" evidence="1">
    <location>
        <begin position="208"/>
        <end position="298"/>
    </location>
</feature>
<feature type="compositionally biased region" description="Polar residues" evidence="1">
    <location>
        <begin position="700"/>
        <end position="714"/>
    </location>
</feature>
<proteinExistence type="predicted"/>
<feature type="compositionally biased region" description="Basic and acidic residues" evidence="1">
    <location>
        <begin position="268"/>
        <end position="279"/>
    </location>
</feature>
<accession>A0A8H7T7Y0</accession>
<sequence length="815" mass="91896">MSDRDSAWRPLTPNIIDHDRHERVSDAVRDKAKIFRSSVSTHDGHPSEPAVPKMMMAEPKAVEGRGADLWNSELTLTESKTVEGRDLDSWNPEGSIVQSKAPEESNSNLWNSELTLAASVAPEGKDSLSTDFLNYDPRLNNPRVIDRTLAASTILEESDLLSNKSFDHEQSMDGSITRQRIPDNGEEFNIWSALRAFDAFQDRTDKDPYQSDIPSLLGRGAGHRAHTRYYEPNRRRLNRNELDSDASKSMGSDSSTVSLGQNLLPGEKQQDVAKREVKTRSTATEDDPPAMIPRKSGPHQTLAIFQEPGTLNIPTKHMLDSKYTDTSIGETTSPRQHTSSRPPSSLVSDEDTDKFIDDDDQCSKAVDNYQRPSTLSHSESSDYSSNSNLEGSGSSETDELCDRLNGSHISEERLAAPILDPARQAVADRIMEHFWVIFDQQWGTDAQQLPANPDQQNQPAVSFSQNPHTANQDTSGRKRTRDGDTSDQEGNDDEHRRFKRRNPRGETTFADALREHLYRSHLVATYCKRCWQTFKSTQHLDVHLTVDATIICQAIPGSPPEGINAETERQLRSRKKTHRNQTEEDRWRDMYRLLFPGEEVPSPFFEPPQDEPPLSPDSRDLADYEEYARRELPRLVRSSVMDVLVREMQPVEATLVANLVNTIQECQDRMFRSYHNRNSQDRSIVEPSRNLYDEEENRQSSDCPPSNILSASFQQPPPLQNSDLAPGMLGLDSPMIHMGRLQQEPSSLSSFADNMYLQLHGSEEYCNCPGPCNCTAATSNNSWNQTASSSSFVPPEPDCEGNEEFGNYLDWRSRP</sequence>
<comment type="caution">
    <text evidence="2">The sequence shown here is derived from an EMBL/GenBank/DDBJ whole genome shotgun (WGS) entry which is preliminary data.</text>
</comment>
<evidence type="ECO:0000256" key="1">
    <source>
        <dbReference type="SAM" id="MobiDB-lite"/>
    </source>
</evidence>
<feature type="compositionally biased region" description="Basic and acidic residues" evidence="1">
    <location>
        <begin position="228"/>
        <end position="246"/>
    </location>
</feature>
<gene>
    <name evidence="2" type="ORF">IFR04_012743</name>
</gene>
<organism evidence="2 3">
    <name type="scientific">Cadophora malorum</name>
    <dbReference type="NCBI Taxonomy" id="108018"/>
    <lineage>
        <taxon>Eukaryota</taxon>
        <taxon>Fungi</taxon>
        <taxon>Dikarya</taxon>
        <taxon>Ascomycota</taxon>
        <taxon>Pezizomycotina</taxon>
        <taxon>Leotiomycetes</taxon>
        <taxon>Helotiales</taxon>
        <taxon>Ploettnerulaceae</taxon>
        <taxon>Cadophora</taxon>
    </lineage>
</organism>
<keyword evidence="3" id="KW-1185">Reference proteome</keyword>
<feature type="region of interest" description="Disordered" evidence="1">
    <location>
        <begin position="325"/>
        <end position="401"/>
    </location>
</feature>
<feature type="region of interest" description="Disordered" evidence="1">
    <location>
        <begin position="447"/>
        <end position="507"/>
    </location>
</feature>
<dbReference type="OrthoDB" id="4738706at2759"/>
<protein>
    <recommendedName>
        <fullName evidence="4">C2H2-type domain-containing protein</fullName>
    </recommendedName>
</protein>
<feature type="region of interest" description="Disordered" evidence="1">
    <location>
        <begin position="674"/>
        <end position="728"/>
    </location>
</feature>
<dbReference type="Proteomes" id="UP000664132">
    <property type="component" value="Unassembled WGS sequence"/>
</dbReference>
<dbReference type="PANTHER" id="PTHR38166">
    <property type="entry name" value="C2H2-TYPE DOMAIN-CONTAINING PROTEIN-RELATED"/>
    <property type="match status" value="1"/>
</dbReference>
<name>A0A8H7T7Y0_9HELO</name>
<evidence type="ECO:0000313" key="2">
    <source>
        <dbReference type="EMBL" id="KAG4414137.1"/>
    </source>
</evidence>
<feature type="region of interest" description="Disordered" evidence="1">
    <location>
        <begin position="786"/>
        <end position="815"/>
    </location>
</feature>